<dbReference type="PANTHER" id="PTHR13475">
    <property type="entry name" value="NEUGRIN"/>
    <property type="match status" value="1"/>
</dbReference>
<feature type="compositionally biased region" description="Basic and acidic residues" evidence="5">
    <location>
        <begin position="206"/>
        <end position="219"/>
    </location>
</feature>
<dbReference type="STRING" id="1071383.J7RZU2"/>
<dbReference type="GO" id="GO:0005634">
    <property type="term" value="C:nucleus"/>
    <property type="evidence" value="ECO:0007669"/>
    <property type="project" value="TreeGrafter"/>
</dbReference>
<dbReference type="RefSeq" id="XP_022465013.1">
    <property type="nucleotide sequence ID" value="XM_022608525.1"/>
</dbReference>
<dbReference type="InterPro" id="IPR010487">
    <property type="entry name" value="NGRN/Rrg9"/>
</dbReference>
<name>J7RZU2_HUIN7</name>
<reference evidence="7" key="2">
    <citation type="submission" date="2012-08" db="EMBL/GenBank/DDBJ databases">
        <title>Genome sequence of Kazachstania naganishii.</title>
        <authorList>
            <person name="Gordon J.L."/>
            <person name="Armisen D."/>
            <person name="Proux-Wera E."/>
            <person name="OhEigeartaigh S.S."/>
            <person name="Byrne K.P."/>
            <person name="Wolfe K.H."/>
        </authorList>
    </citation>
    <scope>NUCLEOTIDE SEQUENCE [LARGE SCALE GENOMIC DNA]</scope>
    <source>
        <strain evidence="7">ATCC MYA-139 / BCRC 22969 / CBS 8797 / CCRC 22969 / KCTC 17520 / NBRC 10181 / NCYC 3082</strain>
    </source>
</reference>
<gene>
    <name evidence="6" type="primary">KNAG0F00980</name>
    <name evidence="6" type="ordered locus">KNAG_0F00980</name>
</gene>
<dbReference type="HOGENOM" id="CLU_100293_0_0_1"/>
<organism evidence="6 7">
    <name type="scientific">Huiozyma naganishii (strain ATCC MYA-139 / BCRC 22969 / CBS 8797 / KCTC 17520 / NBRC 10181 / NCYC 3082 / Yp74L-3)</name>
    <name type="common">Yeast</name>
    <name type="synonym">Kazachstania naganishii</name>
    <dbReference type="NCBI Taxonomy" id="1071383"/>
    <lineage>
        <taxon>Eukaryota</taxon>
        <taxon>Fungi</taxon>
        <taxon>Dikarya</taxon>
        <taxon>Ascomycota</taxon>
        <taxon>Saccharomycotina</taxon>
        <taxon>Saccharomycetes</taxon>
        <taxon>Saccharomycetales</taxon>
        <taxon>Saccharomycetaceae</taxon>
        <taxon>Huiozyma</taxon>
    </lineage>
</organism>
<evidence type="ECO:0000313" key="6">
    <source>
        <dbReference type="EMBL" id="CCK70767.1"/>
    </source>
</evidence>
<dbReference type="OrthoDB" id="5578174at2759"/>
<dbReference type="AlphaFoldDB" id="J7RZU2"/>
<evidence type="ECO:0000313" key="7">
    <source>
        <dbReference type="Proteomes" id="UP000006310"/>
    </source>
</evidence>
<dbReference type="GO" id="GO:0005739">
    <property type="term" value="C:mitochondrion"/>
    <property type="evidence" value="ECO:0007669"/>
    <property type="project" value="UniProtKB-SubCell"/>
</dbReference>
<dbReference type="EMBL" id="HE978319">
    <property type="protein sequence ID" value="CCK70767.1"/>
    <property type="molecule type" value="Genomic_DNA"/>
</dbReference>
<keyword evidence="7" id="KW-1185">Reference proteome</keyword>
<comment type="function">
    <text evidence="1">Required for respiratory activity and maintenance and expression of the mitochondrial genome.</text>
</comment>
<evidence type="ECO:0000256" key="4">
    <source>
        <dbReference type="ARBA" id="ARBA00013566"/>
    </source>
</evidence>
<evidence type="ECO:0000256" key="2">
    <source>
        <dbReference type="ARBA" id="ARBA00004173"/>
    </source>
</evidence>
<feature type="region of interest" description="Disordered" evidence="5">
    <location>
        <begin position="190"/>
        <end position="235"/>
    </location>
</feature>
<comment type="similarity">
    <text evidence="3">Belongs to the RRG9 family.</text>
</comment>
<sequence length="235" mass="27460">MKFLWRVPVRQFHCSTWLRDNVPSIKQALKFVDKCANDRSRRDGALEKLEELASDIPDWQRQKLALQKKFNGAQWNPSKKLSRTELNSVRLLKSQFPDMTASELGAQFKVSPEAIRRILKSKWTPIGDEVSDLDARWKKRGEKIKKLYGSPDWKKLDSQRGKEQDLGIRQRPVVMLKFNRDASITDYVKKGKTRAKGHKQQHHSKRGETTSESKQDKTSNSKLNLLSRLIRKRHR</sequence>
<evidence type="ECO:0000256" key="3">
    <source>
        <dbReference type="ARBA" id="ARBA00010895"/>
    </source>
</evidence>
<protein>
    <recommendedName>
        <fullName evidence="4">Required for respiratory growth protein 9, mitochondrial</fullName>
    </recommendedName>
</protein>
<feature type="compositionally biased region" description="Basic residues" evidence="5">
    <location>
        <begin position="190"/>
        <end position="205"/>
    </location>
</feature>
<dbReference type="GeneID" id="34526482"/>
<comment type="subcellular location">
    <subcellularLocation>
        <location evidence="2">Mitochondrion</location>
    </subcellularLocation>
</comment>
<dbReference type="Proteomes" id="UP000006310">
    <property type="component" value="Chromosome 6"/>
</dbReference>
<accession>J7RZU2</accession>
<dbReference type="KEGG" id="kng:KNAG_0F00980"/>
<evidence type="ECO:0000256" key="1">
    <source>
        <dbReference type="ARBA" id="ARBA00003548"/>
    </source>
</evidence>
<dbReference type="eggNOG" id="ENOG502S7IA">
    <property type="taxonomic scope" value="Eukaryota"/>
</dbReference>
<proteinExistence type="inferred from homology"/>
<evidence type="ECO:0000256" key="5">
    <source>
        <dbReference type="SAM" id="MobiDB-lite"/>
    </source>
</evidence>
<dbReference type="PANTHER" id="PTHR13475:SF3">
    <property type="entry name" value="NEUGRIN"/>
    <property type="match status" value="1"/>
</dbReference>
<reference evidence="6 7" key="1">
    <citation type="journal article" date="2011" name="Proc. Natl. Acad. Sci. U.S.A.">
        <title>Evolutionary erosion of yeast sex chromosomes by mating-type switching accidents.</title>
        <authorList>
            <person name="Gordon J.L."/>
            <person name="Armisen D."/>
            <person name="Proux-Wera E."/>
            <person name="Oheigeartaigh S.S."/>
            <person name="Byrne K.P."/>
            <person name="Wolfe K.H."/>
        </authorList>
    </citation>
    <scope>NUCLEOTIDE SEQUENCE [LARGE SCALE GENOMIC DNA]</scope>
    <source>
        <strain evidence="7">ATCC MYA-139 / BCRC 22969 / CBS 8797 / CCRC 22969 / KCTC 17520 / NBRC 10181 / NCYC 3082</strain>
    </source>
</reference>